<accession>S3NQK8</accession>
<keyword evidence="1" id="KW-0472">Membrane</keyword>
<comment type="caution">
    <text evidence="2">The sequence shown here is derived from an EMBL/GenBank/DDBJ whole genome shotgun (WGS) entry which is preliminary data.</text>
</comment>
<dbReference type="AlphaFoldDB" id="S3NQK8"/>
<evidence type="ECO:0008006" key="4">
    <source>
        <dbReference type="Google" id="ProtNLM"/>
    </source>
</evidence>
<reference evidence="2 3" key="1">
    <citation type="submission" date="2013-06" db="EMBL/GenBank/DDBJ databases">
        <title>The Genome Sequence of Acinetobacter rudis CIP 110305.</title>
        <authorList>
            <consortium name="The Broad Institute Genome Sequencing Platform"/>
            <consortium name="The Broad Institute Genome Sequencing Center for Infectious Disease"/>
            <person name="Cerqueira G."/>
            <person name="Feldgarden M."/>
            <person name="Courvalin P."/>
            <person name="Perichon B."/>
            <person name="Grillot-Courvalin C."/>
            <person name="Clermont D."/>
            <person name="Rocha E."/>
            <person name="Yoon E.-J."/>
            <person name="Nemec A."/>
            <person name="Young S.K."/>
            <person name="Zeng Q."/>
            <person name="Gargeya S."/>
            <person name="Fitzgerald M."/>
            <person name="Abouelleil A."/>
            <person name="Alvarado L."/>
            <person name="Berlin A.M."/>
            <person name="Chapman S.B."/>
            <person name="Dewar J."/>
            <person name="Goldberg J."/>
            <person name="Griggs A."/>
            <person name="Gujja S."/>
            <person name="Hansen M."/>
            <person name="Howarth C."/>
            <person name="Imamovic A."/>
            <person name="Larimer J."/>
            <person name="McCowan C."/>
            <person name="Murphy C."/>
            <person name="Pearson M."/>
            <person name="Priest M."/>
            <person name="Roberts A."/>
            <person name="Saif S."/>
            <person name="Shea T."/>
            <person name="Sykes S."/>
            <person name="Wortman J."/>
            <person name="Nusbaum C."/>
            <person name="Birren B."/>
        </authorList>
    </citation>
    <scope>NUCLEOTIDE SEQUENCE [LARGE SCALE GENOMIC DNA]</scope>
    <source>
        <strain evidence="2 3">CIP 110305</strain>
    </source>
</reference>
<dbReference type="STRING" id="632955.GCA_000829675_02340"/>
<organism evidence="2 3">
    <name type="scientific">Acinetobacter rudis CIP 110305</name>
    <dbReference type="NCBI Taxonomy" id="421052"/>
    <lineage>
        <taxon>Bacteria</taxon>
        <taxon>Pseudomonadati</taxon>
        <taxon>Pseudomonadota</taxon>
        <taxon>Gammaproteobacteria</taxon>
        <taxon>Moraxellales</taxon>
        <taxon>Moraxellaceae</taxon>
        <taxon>Acinetobacter</taxon>
    </lineage>
</organism>
<sequence>MSPIDWLLYIHLFKLNIGKLFAPNNNKDMVLNILSIFKRRKVGSSTQYDIKPRKVKFEWQETPIDWVPNQPFVSYFINEINMILPAGEFWFCRLYNKVLPQITDEKLKADVQAFIRQEAMHAQAHSSANKEYLTERHINIQRNLDLMNFVFTKILADRPMGAKLPKVLEGQWDLFRLGIIATVEHMTCVMGKYALYNKYWEELGADPNMLDLVKWHGAEEIEHRSVAFDLYRHLGGSYLGRYYQSVIVIALVLGLWVDGAANILQQDPRFQAHKPAIYKPWIWLEWHRIAQKDNRLLPHPLWLVSQQLGYLMPWYDPVHEAKTEDALAYLERSPAAKRALPKVA</sequence>
<dbReference type="PIRSF" id="PIRSF007580">
    <property type="entry name" value="UCP07580"/>
    <property type="match status" value="1"/>
</dbReference>
<evidence type="ECO:0000313" key="2">
    <source>
        <dbReference type="EMBL" id="EPF80678.1"/>
    </source>
</evidence>
<name>S3NQK8_9GAMM</name>
<keyword evidence="1" id="KW-1133">Transmembrane helix</keyword>
<keyword evidence="3" id="KW-1185">Reference proteome</keyword>
<dbReference type="PANTHER" id="PTHR39456">
    <property type="entry name" value="METAL-DEPENDENT HYDROLASE"/>
    <property type="match status" value="1"/>
</dbReference>
<dbReference type="PATRIC" id="fig|421052.3.peg.419"/>
<feature type="transmembrane region" description="Helical" evidence="1">
    <location>
        <begin position="242"/>
        <end position="264"/>
    </location>
</feature>
<dbReference type="PANTHER" id="PTHR39456:SF1">
    <property type="entry name" value="METAL-DEPENDENT HYDROLASE"/>
    <property type="match status" value="1"/>
</dbReference>
<dbReference type="EMBL" id="ATGI01000003">
    <property type="protein sequence ID" value="EPF80678.1"/>
    <property type="molecule type" value="Genomic_DNA"/>
</dbReference>
<dbReference type="HOGENOM" id="CLU_051636_1_1_6"/>
<proteinExistence type="predicted"/>
<evidence type="ECO:0000313" key="3">
    <source>
        <dbReference type="Proteomes" id="UP000014568"/>
    </source>
</evidence>
<dbReference type="Proteomes" id="UP000014568">
    <property type="component" value="Unassembled WGS sequence"/>
</dbReference>
<dbReference type="InterPro" id="IPR016516">
    <property type="entry name" value="UCP07580"/>
</dbReference>
<dbReference type="eggNOG" id="COG3687">
    <property type="taxonomic scope" value="Bacteria"/>
</dbReference>
<dbReference type="Pfam" id="PF10118">
    <property type="entry name" value="Metal_hydrol"/>
    <property type="match status" value="1"/>
</dbReference>
<gene>
    <name evidence="2" type="ORF">F945_00421</name>
</gene>
<evidence type="ECO:0000256" key="1">
    <source>
        <dbReference type="SAM" id="Phobius"/>
    </source>
</evidence>
<keyword evidence="1" id="KW-0812">Transmembrane</keyword>
<protein>
    <recommendedName>
        <fullName evidence="4">Metal-dependent hydrolase</fullName>
    </recommendedName>
</protein>